<dbReference type="EC" id="2.7.2.7" evidence="9"/>
<dbReference type="PANTHER" id="PTHR21060">
    <property type="entry name" value="ACETATE KINASE"/>
    <property type="match status" value="1"/>
</dbReference>
<comment type="similarity">
    <text evidence="2 9 10">Belongs to the acetokinase family.</text>
</comment>
<dbReference type="EMBL" id="CP120733">
    <property type="protein sequence ID" value="WFD10095.1"/>
    <property type="molecule type" value="Genomic_DNA"/>
</dbReference>
<dbReference type="CDD" id="cd24011">
    <property type="entry name" value="ASKHA_NBD_BK"/>
    <property type="match status" value="1"/>
</dbReference>
<dbReference type="NCBIfam" id="NF002834">
    <property type="entry name" value="PRK03011.1-5"/>
    <property type="match status" value="1"/>
</dbReference>
<evidence type="ECO:0000256" key="4">
    <source>
        <dbReference type="ARBA" id="ARBA00022679"/>
    </source>
</evidence>
<evidence type="ECO:0000256" key="8">
    <source>
        <dbReference type="ARBA" id="ARBA00048596"/>
    </source>
</evidence>
<dbReference type="SUPFAM" id="SSF53067">
    <property type="entry name" value="Actin-like ATPase domain"/>
    <property type="match status" value="2"/>
</dbReference>
<dbReference type="InterPro" id="IPR043129">
    <property type="entry name" value="ATPase_NBD"/>
</dbReference>
<keyword evidence="6 9" id="KW-0418">Kinase</keyword>
<keyword evidence="5 9" id="KW-0547">Nucleotide-binding</keyword>
<dbReference type="HAMAP" id="MF_00542">
    <property type="entry name" value="Butyrate_kinase"/>
    <property type="match status" value="1"/>
</dbReference>
<dbReference type="Proteomes" id="UP001222800">
    <property type="component" value="Chromosome"/>
</dbReference>
<dbReference type="InterPro" id="IPR000890">
    <property type="entry name" value="Aliphatic_acid_kin_short-chain"/>
</dbReference>
<accession>A0ABY8EGW8</accession>
<evidence type="ECO:0000256" key="7">
    <source>
        <dbReference type="ARBA" id="ARBA00022840"/>
    </source>
</evidence>
<reference evidence="11 12" key="1">
    <citation type="submission" date="2023-03" db="EMBL/GenBank/DDBJ databases">
        <title>Complete genome sequence of Tepidibacter sp. SWIR-1, isolated from a deep-sea hydrothermal vent.</title>
        <authorList>
            <person name="Li X."/>
        </authorList>
    </citation>
    <scope>NUCLEOTIDE SEQUENCE [LARGE SCALE GENOMIC DNA]</scope>
    <source>
        <strain evidence="11 12">SWIR-1</strain>
    </source>
</reference>
<evidence type="ECO:0000256" key="10">
    <source>
        <dbReference type="RuleBase" id="RU003835"/>
    </source>
</evidence>
<comment type="subcellular location">
    <subcellularLocation>
        <location evidence="1 9">Cytoplasm</location>
    </subcellularLocation>
</comment>
<keyword evidence="12" id="KW-1185">Reference proteome</keyword>
<evidence type="ECO:0000256" key="2">
    <source>
        <dbReference type="ARBA" id="ARBA00008748"/>
    </source>
</evidence>
<dbReference type="PROSITE" id="PS01075">
    <property type="entry name" value="ACETATE_KINASE_1"/>
    <property type="match status" value="1"/>
</dbReference>
<evidence type="ECO:0000256" key="3">
    <source>
        <dbReference type="ARBA" id="ARBA00022490"/>
    </source>
</evidence>
<keyword evidence="4 9" id="KW-0808">Transferase</keyword>
<evidence type="ECO:0000256" key="1">
    <source>
        <dbReference type="ARBA" id="ARBA00004496"/>
    </source>
</evidence>
<dbReference type="RefSeq" id="WP_277732072.1">
    <property type="nucleotide sequence ID" value="NZ_CP120733.1"/>
</dbReference>
<dbReference type="Gene3D" id="3.30.420.40">
    <property type="match status" value="2"/>
</dbReference>
<dbReference type="PIRSF" id="PIRSF036458">
    <property type="entry name" value="Butyrate_kin"/>
    <property type="match status" value="1"/>
</dbReference>
<evidence type="ECO:0000256" key="6">
    <source>
        <dbReference type="ARBA" id="ARBA00022777"/>
    </source>
</evidence>
<dbReference type="InterPro" id="IPR023865">
    <property type="entry name" value="Aliphatic_acid_kinase_CS"/>
</dbReference>
<dbReference type="PANTHER" id="PTHR21060:SF15">
    <property type="entry name" value="ACETATE KINASE-RELATED"/>
    <property type="match status" value="1"/>
</dbReference>
<dbReference type="GO" id="GO:0047761">
    <property type="term" value="F:butyrate kinase activity"/>
    <property type="evidence" value="ECO:0007669"/>
    <property type="project" value="UniProtKB-EC"/>
</dbReference>
<gene>
    <name evidence="9 11" type="primary">buk</name>
    <name evidence="11" type="ORF">P4S50_17220</name>
</gene>
<keyword evidence="3 9" id="KW-0963">Cytoplasm</keyword>
<dbReference type="InterPro" id="IPR011245">
    <property type="entry name" value="Butyrate_kin"/>
</dbReference>
<comment type="catalytic activity">
    <reaction evidence="8 9">
        <text>butanoate + ATP = butanoyl phosphate + ADP</text>
        <dbReference type="Rhea" id="RHEA:13585"/>
        <dbReference type="ChEBI" id="CHEBI:17968"/>
        <dbReference type="ChEBI" id="CHEBI:30616"/>
        <dbReference type="ChEBI" id="CHEBI:58079"/>
        <dbReference type="ChEBI" id="CHEBI:456216"/>
        <dbReference type="EC" id="2.7.2.7"/>
    </reaction>
</comment>
<name>A0ABY8EGW8_9FIRM</name>
<evidence type="ECO:0000313" key="11">
    <source>
        <dbReference type="EMBL" id="WFD10095.1"/>
    </source>
</evidence>
<keyword evidence="7 9" id="KW-0067">ATP-binding</keyword>
<evidence type="ECO:0000256" key="5">
    <source>
        <dbReference type="ARBA" id="ARBA00022741"/>
    </source>
</evidence>
<protein>
    <recommendedName>
        <fullName evidence="9">Probable butyrate kinase</fullName>
        <shortName evidence="9">BK</shortName>
        <ecNumber evidence="9">2.7.2.7</ecNumber>
    </recommendedName>
    <alternativeName>
        <fullName evidence="9">Branched-chain carboxylic acid kinase</fullName>
    </alternativeName>
</protein>
<organism evidence="11 12">
    <name type="scientific">Tepidibacter hydrothermalis</name>
    <dbReference type="NCBI Taxonomy" id="3036126"/>
    <lineage>
        <taxon>Bacteria</taxon>
        <taxon>Bacillati</taxon>
        <taxon>Bacillota</taxon>
        <taxon>Clostridia</taxon>
        <taxon>Peptostreptococcales</taxon>
        <taxon>Peptostreptococcaceae</taxon>
        <taxon>Tepidibacter</taxon>
    </lineage>
</organism>
<evidence type="ECO:0000313" key="12">
    <source>
        <dbReference type="Proteomes" id="UP001222800"/>
    </source>
</evidence>
<dbReference type="NCBIfam" id="TIGR02707">
    <property type="entry name" value="butyr_kinase"/>
    <property type="match status" value="1"/>
</dbReference>
<evidence type="ECO:0000256" key="9">
    <source>
        <dbReference type="HAMAP-Rule" id="MF_00542"/>
    </source>
</evidence>
<dbReference type="PRINTS" id="PR00471">
    <property type="entry name" value="ACETATEKNASE"/>
</dbReference>
<proteinExistence type="inferred from homology"/>
<sequence length="361" mass="39609">MSKNYVLVINPGSTSTKVALFKENENVIQKNLTHSTKEIEKYDKIADQFEMRKEIIIDWLKKEGYTCEDLIAVVGRGGLLRPMPGGTYKVTPKMIDDLKLGVQGEHASNLGGIISKSIADEQNIPSFIVDPVAVDEFEDIARISGIPEIKRRSLGHALNIKAVGRRVSTKLGQNFEDTNMIVAHLGGGISVAPLRKGKSVDYNNANEMGPFSPERTGGLPIGDLAKLCFSGKYTYKEIKAKLKGKGGLVGYLNTNDAREVTKRINEGDEKAKLIFEAMGYQIAKEIGSMATVLNGDVKTIVITGGLAYSEYLIDYIKNMIDFIAPVIVEPGEDEMMALNEGALRVINGEEKAKIYEEEVAF</sequence>
<dbReference type="Pfam" id="PF00871">
    <property type="entry name" value="Acetate_kinase"/>
    <property type="match status" value="1"/>
</dbReference>